<sequence>MKLYVRLHRTCRQGKRKQMSRIDQCGTTVYRANPYNRLRLTRFAVAAVVLAAGALACDNSAGDSPAAKPSLSSPPSSWPGQGDPTTEAFRSHLTKDLATKALLSIAMHVLIEEPGPPVVARIITNLDPELRDADSPDVAKAEKVAKAFANWRSDTFKDHGTVRVTNPATETMTTLNW</sequence>
<evidence type="ECO:0000313" key="3">
    <source>
        <dbReference type="Proteomes" id="UP001223390"/>
    </source>
</evidence>
<name>A0ABT7GRB9_9ACTN</name>
<dbReference type="EMBL" id="JASITI010000010">
    <property type="protein sequence ID" value="MDK9496142.1"/>
    <property type="molecule type" value="Genomic_DNA"/>
</dbReference>
<evidence type="ECO:0000313" key="2">
    <source>
        <dbReference type="EMBL" id="MDK9496142.1"/>
    </source>
</evidence>
<comment type="caution">
    <text evidence="2">The sequence shown here is derived from an EMBL/GenBank/DDBJ whole genome shotgun (WGS) entry which is preliminary data.</text>
</comment>
<dbReference type="Proteomes" id="UP001223390">
    <property type="component" value="Unassembled WGS sequence"/>
</dbReference>
<reference evidence="2 3" key="1">
    <citation type="submission" date="2023-05" db="EMBL/GenBank/DDBJ databases">
        <title>Sequencing and Assembly of Streptomyces sp. NP73.</title>
        <authorList>
            <person name="Konwar A.N."/>
            <person name="Saikia K."/>
            <person name="Thakur D."/>
        </authorList>
    </citation>
    <scope>NUCLEOTIDE SEQUENCE [LARGE SCALE GENOMIC DNA]</scope>
    <source>
        <strain evidence="2 3">NP73</strain>
    </source>
</reference>
<evidence type="ECO:0000256" key="1">
    <source>
        <dbReference type="SAM" id="MobiDB-lite"/>
    </source>
</evidence>
<feature type="region of interest" description="Disordered" evidence="1">
    <location>
        <begin position="62"/>
        <end position="87"/>
    </location>
</feature>
<evidence type="ECO:0008006" key="4">
    <source>
        <dbReference type="Google" id="ProtNLM"/>
    </source>
</evidence>
<organism evidence="2 3">
    <name type="scientific">Streptomyces katrae</name>
    <dbReference type="NCBI Taxonomy" id="68223"/>
    <lineage>
        <taxon>Bacteria</taxon>
        <taxon>Bacillati</taxon>
        <taxon>Actinomycetota</taxon>
        <taxon>Actinomycetes</taxon>
        <taxon>Kitasatosporales</taxon>
        <taxon>Streptomycetaceae</taxon>
        <taxon>Streptomyces</taxon>
    </lineage>
</organism>
<proteinExistence type="predicted"/>
<dbReference type="RefSeq" id="WP_285341684.1">
    <property type="nucleotide sequence ID" value="NZ_JASITI010000010.1"/>
</dbReference>
<feature type="compositionally biased region" description="Low complexity" evidence="1">
    <location>
        <begin position="64"/>
        <end position="79"/>
    </location>
</feature>
<accession>A0ABT7GRB9</accession>
<keyword evidence="3" id="KW-1185">Reference proteome</keyword>
<gene>
    <name evidence="2" type="ORF">QEZ40_000484</name>
</gene>
<protein>
    <recommendedName>
        <fullName evidence="4">Lipoprotein</fullName>
    </recommendedName>
</protein>